<protein>
    <submittedName>
        <fullName evidence="2">Uncharacterized protein</fullName>
    </submittedName>
</protein>
<proteinExistence type="predicted"/>
<sequence>MKPKPPLSFGGYAERPASTHETIASVAFIRCCETRRVRIAERIAFDDAGLDRDPPQTRQTLPPRADDRQDLPSKRLARPRMPERSETAGWFQETGLAFVHQIADFRLRLLPHPTWRIYATNRNITQIIAGSRGVELKNRCIEETSR</sequence>
<evidence type="ECO:0000313" key="2">
    <source>
        <dbReference type="EMBL" id="GAW26341.1"/>
    </source>
</evidence>
<name>A0A1S8A8G6_ROSNE</name>
<dbReference type="EMBL" id="DF977473">
    <property type="protein sequence ID" value="GAW26341.1"/>
    <property type="molecule type" value="Genomic_DNA"/>
</dbReference>
<dbReference type="AlphaFoldDB" id="A0A1S8A8G6"/>
<evidence type="ECO:0000256" key="1">
    <source>
        <dbReference type="SAM" id="MobiDB-lite"/>
    </source>
</evidence>
<feature type="region of interest" description="Disordered" evidence="1">
    <location>
        <begin position="47"/>
        <end position="86"/>
    </location>
</feature>
<feature type="compositionally biased region" description="Basic and acidic residues" evidence="1">
    <location>
        <begin position="64"/>
        <end position="73"/>
    </location>
</feature>
<gene>
    <name evidence="2" type="ORF">SAMD00023353_2801280</name>
</gene>
<keyword evidence="3" id="KW-1185">Reference proteome</keyword>
<reference evidence="2" key="1">
    <citation type="submission" date="2016-03" db="EMBL/GenBank/DDBJ databases">
        <title>Draft genome sequence of Rosellinia necatrix.</title>
        <authorList>
            <person name="Kanematsu S."/>
        </authorList>
    </citation>
    <scope>NUCLEOTIDE SEQUENCE [LARGE SCALE GENOMIC DNA]</scope>
    <source>
        <strain evidence="2">W97</strain>
    </source>
</reference>
<dbReference type="Proteomes" id="UP000054516">
    <property type="component" value="Unassembled WGS sequence"/>
</dbReference>
<accession>A0A1S8A8G6</accession>
<evidence type="ECO:0000313" key="3">
    <source>
        <dbReference type="Proteomes" id="UP000054516"/>
    </source>
</evidence>
<organism evidence="2">
    <name type="scientific">Rosellinia necatrix</name>
    <name type="common">White root-rot fungus</name>
    <dbReference type="NCBI Taxonomy" id="77044"/>
    <lineage>
        <taxon>Eukaryota</taxon>
        <taxon>Fungi</taxon>
        <taxon>Dikarya</taxon>
        <taxon>Ascomycota</taxon>
        <taxon>Pezizomycotina</taxon>
        <taxon>Sordariomycetes</taxon>
        <taxon>Xylariomycetidae</taxon>
        <taxon>Xylariales</taxon>
        <taxon>Xylariaceae</taxon>
        <taxon>Rosellinia</taxon>
    </lineage>
</organism>